<proteinExistence type="predicted"/>
<protein>
    <submittedName>
        <fullName evidence="1">Uncharacterized protein</fullName>
    </submittedName>
</protein>
<keyword evidence="2" id="KW-1185">Reference proteome</keyword>
<sequence length="27" mass="3300">MWELARIHVLVFIWEDECSLSERLARP</sequence>
<name>A0A392SJ33_9FABA</name>
<accession>A0A392SJ33</accession>
<comment type="caution">
    <text evidence="1">The sequence shown here is derived from an EMBL/GenBank/DDBJ whole genome shotgun (WGS) entry which is preliminary data.</text>
</comment>
<feature type="non-terminal residue" evidence="1">
    <location>
        <position position="27"/>
    </location>
</feature>
<evidence type="ECO:0000313" key="2">
    <source>
        <dbReference type="Proteomes" id="UP000265520"/>
    </source>
</evidence>
<dbReference type="EMBL" id="LXQA010386860">
    <property type="protein sequence ID" value="MCI48457.1"/>
    <property type="molecule type" value="Genomic_DNA"/>
</dbReference>
<reference evidence="1 2" key="1">
    <citation type="journal article" date="2018" name="Front. Plant Sci.">
        <title>Red Clover (Trifolium pratense) and Zigzag Clover (T. medium) - A Picture of Genomic Similarities and Differences.</title>
        <authorList>
            <person name="Dluhosova J."/>
            <person name="Istvanek J."/>
            <person name="Nedelnik J."/>
            <person name="Repkova J."/>
        </authorList>
    </citation>
    <scope>NUCLEOTIDE SEQUENCE [LARGE SCALE GENOMIC DNA]</scope>
    <source>
        <strain evidence="2">cv. 10/8</strain>
        <tissue evidence="1">Leaf</tissue>
    </source>
</reference>
<organism evidence="1 2">
    <name type="scientific">Trifolium medium</name>
    <dbReference type="NCBI Taxonomy" id="97028"/>
    <lineage>
        <taxon>Eukaryota</taxon>
        <taxon>Viridiplantae</taxon>
        <taxon>Streptophyta</taxon>
        <taxon>Embryophyta</taxon>
        <taxon>Tracheophyta</taxon>
        <taxon>Spermatophyta</taxon>
        <taxon>Magnoliopsida</taxon>
        <taxon>eudicotyledons</taxon>
        <taxon>Gunneridae</taxon>
        <taxon>Pentapetalae</taxon>
        <taxon>rosids</taxon>
        <taxon>fabids</taxon>
        <taxon>Fabales</taxon>
        <taxon>Fabaceae</taxon>
        <taxon>Papilionoideae</taxon>
        <taxon>50 kb inversion clade</taxon>
        <taxon>NPAAA clade</taxon>
        <taxon>Hologalegina</taxon>
        <taxon>IRL clade</taxon>
        <taxon>Trifolieae</taxon>
        <taxon>Trifolium</taxon>
    </lineage>
</organism>
<dbReference type="Proteomes" id="UP000265520">
    <property type="component" value="Unassembled WGS sequence"/>
</dbReference>
<dbReference type="AlphaFoldDB" id="A0A392SJ33"/>
<evidence type="ECO:0000313" key="1">
    <source>
        <dbReference type="EMBL" id="MCI48457.1"/>
    </source>
</evidence>